<dbReference type="Pfam" id="PF08387">
    <property type="entry name" value="FBD"/>
    <property type="match status" value="1"/>
</dbReference>
<reference evidence="4 5" key="1">
    <citation type="journal article" date="2019" name="Sci. Rep.">
        <title>A high-quality genome of Eragrostis curvula grass provides insights into Poaceae evolution and supports new strategies to enhance forage quality.</title>
        <authorList>
            <person name="Carballo J."/>
            <person name="Santos B.A.C.M."/>
            <person name="Zappacosta D."/>
            <person name="Garbus I."/>
            <person name="Selva J.P."/>
            <person name="Gallo C.A."/>
            <person name="Diaz A."/>
            <person name="Albertini E."/>
            <person name="Caccamo M."/>
            <person name="Echenique V."/>
        </authorList>
    </citation>
    <scope>NUCLEOTIDE SEQUENCE [LARGE SCALE GENOMIC DNA]</scope>
    <source>
        <strain evidence="5">cv. Victoria</strain>
        <tissue evidence="4">Leaf</tissue>
    </source>
</reference>
<dbReference type="AlphaFoldDB" id="A0A5J9VE31"/>
<dbReference type="InterPro" id="IPR001810">
    <property type="entry name" value="F-box_dom"/>
</dbReference>
<dbReference type="InterPro" id="IPR032675">
    <property type="entry name" value="LRR_dom_sf"/>
</dbReference>
<sequence length="514" mass="57688">MAMVPLHHLKRHEEILDCLPAHGVMKRATLSALAVGGLRGQDRISALPDDLRLDIVSRLPVTEAARTTALSRHWRPIWSSVPLSLYDAHLLPSRSIWRADVIDRVLTGHPGPFRAVHLKNCFFDSRVPALERWSSLLAARGVEDLVLIRLLPHDEKPGRDEPLRLPAAILRCANLRRLYLGFWTFPDTSDLPDGAGTFPHLEELGILDTRVESRDLDHMLDSSPALKKLALSGNQLPEHVHLRGQSLQCVLFWRTDEVLGVVNASSLERLIMWKTYVELEIASAPELKVLGYLQPTVCQLQIGDTFIKVDTKASPSSMIPSVKILALKVDFSGFTEVQMMASFLRCFPNIETLHVECYHHDVPKLLEGAHMPNAFYWLGDAPDEPISGKQDVKFYENISPIECVQSKIKKVVLHNFRGLQTEIDFLKYLSQRANEMQQLTLALPHLPDEISVAEIKGALGELVIPPWASEACTLLLVGPPVKLACSFHRASDLSMHDPFLSDDGQELFRFTKEI</sequence>
<keyword evidence="5" id="KW-1185">Reference proteome</keyword>
<dbReference type="EMBL" id="RWGY01000009">
    <property type="protein sequence ID" value="TVU34399.1"/>
    <property type="molecule type" value="Genomic_DNA"/>
</dbReference>
<organism evidence="4 5">
    <name type="scientific">Eragrostis curvula</name>
    <name type="common">weeping love grass</name>
    <dbReference type="NCBI Taxonomy" id="38414"/>
    <lineage>
        <taxon>Eukaryota</taxon>
        <taxon>Viridiplantae</taxon>
        <taxon>Streptophyta</taxon>
        <taxon>Embryophyta</taxon>
        <taxon>Tracheophyta</taxon>
        <taxon>Spermatophyta</taxon>
        <taxon>Magnoliopsida</taxon>
        <taxon>Liliopsida</taxon>
        <taxon>Poales</taxon>
        <taxon>Poaceae</taxon>
        <taxon>PACMAD clade</taxon>
        <taxon>Chloridoideae</taxon>
        <taxon>Eragrostideae</taxon>
        <taxon>Eragrostidinae</taxon>
        <taxon>Eragrostis</taxon>
    </lineage>
</organism>
<feature type="domain" description="F-box/LRR-repeat protein 15/At3g58940/PEG3-like LRR" evidence="3">
    <location>
        <begin position="130"/>
        <end position="355"/>
    </location>
</feature>
<evidence type="ECO:0000259" key="2">
    <source>
        <dbReference type="Pfam" id="PF08387"/>
    </source>
</evidence>
<dbReference type="Pfam" id="PF24758">
    <property type="entry name" value="LRR_At5g56370"/>
    <property type="match status" value="1"/>
</dbReference>
<dbReference type="InterPro" id="IPR006566">
    <property type="entry name" value="FBD"/>
</dbReference>
<feature type="domain" description="F-box" evidence="1">
    <location>
        <begin position="44"/>
        <end position="83"/>
    </location>
</feature>
<dbReference type="Proteomes" id="UP000324897">
    <property type="component" value="Unassembled WGS sequence"/>
</dbReference>
<protein>
    <submittedName>
        <fullName evidence="4">Uncharacterized protein</fullName>
    </submittedName>
</protein>
<feature type="domain" description="FBD" evidence="2">
    <location>
        <begin position="398"/>
        <end position="441"/>
    </location>
</feature>
<dbReference type="Pfam" id="PF00646">
    <property type="entry name" value="F-box"/>
    <property type="match status" value="1"/>
</dbReference>
<dbReference type="Gramene" id="TVU34399">
    <property type="protein sequence ID" value="TVU34399"/>
    <property type="gene ID" value="EJB05_16231"/>
</dbReference>
<comment type="caution">
    <text evidence="4">The sequence shown here is derived from an EMBL/GenBank/DDBJ whole genome shotgun (WGS) entry which is preliminary data.</text>
</comment>
<evidence type="ECO:0000313" key="4">
    <source>
        <dbReference type="EMBL" id="TVU34399.1"/>
    </source>
</evidence>
<dbReference type="PANTHER" id="PTHR32141">
    <property type="match status" value="1"/>
</dbReference>
<name>A0A5J9VE31_9POAL</name>
<dbReference type="InterPro" id="IPR055411">
    <property type="entry name" value="LRR_FXL15/At3g58940/PEG3-like"/>
</dbReference>
<dbReference type="PANTHER" id="PTHR32141:SF141">
    <property type="entry name" value="FBD DOMAIN-CONTAINING PROTEIN"/>
    <property type="match status" value="1"/>
</dbReference>
<gene>
    <name evidence="4" type="ORF">EJB05_16231</name>
</gene>
<dbReference type="Gene3D" id="3.80.10.10">
    <property type="entry name" value="Ribonuclease Inhibitor"/>
    <property type="match status" value="1"/>
</dbReference>
<feature type="non-terminal residue" evidence="4">
    <location>
        <position position="1"/>
    </location>
</feature>
<evidence type="ECO:0000259" key="1">
    <source>
        <dbReference type="Pfam" id="PF00646"/>
    </source>
</evidence>
<dbReference type="InterPro" id="IPR036047">
    <property type="entry name" value="F-box-like_dom_sf"/>
</dbReference>
<dbReference type="SUPFAM" id="SSF81383">
    <property type="entry name" value="F-box domain"/>
    <property type="match status" value="1"/>
</dbReference>
<dbReference type="InterPro" id="IPR055302">
    <property type="entry name" value="F-box_dom-containing"/>
</dbReference>
<dbReference type="OrthoDB" id="656531at2759"/>
<evidence type="ECO:0000313" key="5">
    <source>
        <dbReference type="Proteomes" id="UP000324897"/>
    </source>
</evidence>
<evidence type="ECO:0000259" key="3">
    <source>
        <dbReference type="Pfam" id="PF24758"/>
    </source>
</evidence>
<proteinExistence type="predicted"/>
<dbReference type="SUPFAM" id="SSF52047">
    <property type="entry name" value="RNI-like"/>
    <property type="match status" value="1"/>
</dbReference>
<accession>A0A5J9VE31</accession>